<dbReference type="Proteomes" id="UP000267268">
    <property type="component" value="Chromosome 1"/>
</dbReference>
<dbReference type="KEGG" id="fll:EI427_05660"/>
<dbReference type="SUPFAM" id="SSF48452">
    <property type="entry name" value="TPR-like"/>
    <property type="match status" value="1"/>
</dbReference>
<dbReference type="InterPro" id="IPR024302">
    <property type="entry name" value="SusD-like"/>
</dbReference>
<protein>
    <submittedName>
        <fullName evidence="1">SusD/RagB family nutrient-binding outer membrane lipoprotein</fullName>
    </submittedName>
</protein>
<keyword evidence="1" id="KW-0449">Lipoprotein</keyword>
<dbReference type="Pfam" id="PF12771">
    <property type="entry name" value="SusD-like_2"/>
    <property type="match status" value="1"/>
</dbReference>
<evidence type="ECO:0000313" key="1">
    <source>
        <dbReference type="EMBL" id="AZQ61737.1"/>
    </source>
</evidence>
<dbReference type="InterPro" id="IPR011990">
    <property type="entry name" value="TPR-like_helical_dom_sf"/>
</dbReference>
<dbReference type="EMBL" id="CP034562">
    <property type="protein sequence ID" value="AZQ61737.1"/>
    <property type="molecule type" value="Genomic_DNA"/>
</dbReference>
<evidence type="ECO:0000313" key="2">
    <source>
        <dbReference type="Proteomes" id="UP000267268"/>
    </source>
</evidence>
<gene>
    <name evidence="1" type="ORF">EI427_05660</name>
</gene>
<proteinExistence type="predicted"/>
<dbReference type="Gene3D" id="1.25.40.390">
    <property type="match status" value="2"/>
</dbReference>
<reference evidence="1 2" key="1">
    <citation type="submission" date="2018-12" db="EMBL/GenBank/DDBJ databases">
        <title>Flammeovirga pectinis sp. nov., isolated from the gut of the Korean scallop, Patinopecten yessoensis.</title>
        <authorList>
            <person name="Bae J.-W."/>
            <person name="Jeong Y.-S."/>
            <person name="Kang W."/>
        </authorList>
    </citation>
    <scope>NUCLEOTIDE SEQUENCE [LARGE SCALE GENOMIC DNA]</scope>
    <source>
        <strain evidence="1 2">L12M1</strain>
    </source>
</reference>
<dbReference type="Pfam" id="PF12741">
    <property type="entry name" value="SusD-like"/>
    <property type="match status" value="1"/>
</dbReference>
<sequence length="637" mass="70599">MKANKYIIGVALAASMFSCRDKFEEMNKDPWSSDEMDPKYQFTHIQNKPYTDGGESWRTQIIMTGPMSQATGNLYASGESFSTAYKEWAWNNIYKDILKNVTDLESKLPASSAQLGQVEITKVIDMMKVVSMYGDVPYTEAGKGYVEHILYPKYDAQEVALEAMITDLKNGREWVKNGETFTDDFYYRGEAGAWQRLANSMLMKVALYMSEGNPQRAKEVFGEAFNHSAGYISNIAETAKLEHSLNGGAWGQHMNGLGAAMTSQVGGFAYGYMSETSLKSMQSRKDPRLFYVTGVHDYTSSPSTMIIPTADYNPFEMAEGWGESVKPVSLRGTRMGDQDGQIALFAMAEDNDIDGAQIINADYFGRIINGEPVAIPSETPFSAAGDKFTLASLNNMTIMHPLSPTIIMSSDEVNFLIAEAIEKGLIGGNSSQYFEAGMRDAFTKYPTFFPGQDYVQGAIAAYKTTDEGAGFNYDAAKEEYITNEVSAFSASANKLDNIIYQAWVSQIGNGVNTFTLWNRTHLPSFVTPVLDKNEYETIDIPVYTTDPREAVAEGKPVPTPIGVKNIPFHSPGSTSFVRSRRFDYPNNEMSSNATNYQEAVERQRGDAGSSNQFNTVDQWISYKGVYSSSKGIELIKK</sequence>
<dbReference type="PROSITE" id="PS51257">
    <property type="entry name" value="PROKAR_LIPOPROTEIN"/>
    <property type="match status" value="1"/>
</dbReference>
<name>A0A3Q9FML9_9BACT</name>
<accession>A0A3Q9FML9</accession>
<dbReference type="RefSeq" id="WP_126612536.1">
    <property type="nucleotide sequence ID" value="NZ_CP034562.1"/>
</dbReference>
<dbReference type="OrthoDB" id="973072at2"/>
<dbReference type="InterPro" id="IPR041662">
    <property type="entry name" value="SusD-like_2"/>
</dbReference>
<dbReference type="AlphaFoldDB" id="A0A3Q9FML9"/>
<organism evidence="1 2">
    <name type="scientific">Flammeovirga pectinis</name>
    <dbReference type="NCBI Taxonomy" id="2494373"/>
    <lineage>
        <taxon>Bacteria</taxon>
        <taxon>Pseudomonadati</taxon>
        <taxon>Bacteroidota</taxon>
        <taxon>Cytophagia</taxon>
        <taxon>Cytophagales</taxon>
        <taxon>Flammeovirgaceae</taxon>
        <taxon>Flammeovirga</taxon>
    </lineage>
</organism>
<keyword evidence="2" id="KW-1185">Reference proteome</keyword>